<proteinExistence type="predicted"/>
<organism evidence="1">
    <name type="scientific">Arundo donax</name>
    <name type="common">Giant reed</name>
    <name type="synonym">Donax arundinaceus</name>
    <dbReference type="NCBI Taxonomy" id="35708"/>
    <lineage>
        <taxon>Eukaryota</taxon>
        <taxon>Viridiplantae</taxon>
        <taxon>Streptophyta</taxon>
        <taxon>Embryophyta</taxon>
        <taxon>Tracheophyta</taxon>
        <taxon>Spermatophyta</taxon>
        <taxon>Magnoliopsida</taxon>
        <taxon>Liliopsida</taxon>
        <taxon>Poales</taxon>
        <taxon>Poaceae</taxon>
        <taxon>PACMAD clade</taxon>
        <taxon>Arundinoideae</taxon>
        <taxon>Arundineae</taxon>
        <taxon>Arundo</taxon>
    </lineage>
</organism>
<protein>
    <submittedName>
        <fullName evidence="1">Uncharacterized protein</fullName>
    </submittedName>
</protein>
<reference evidence="1" key="1">
    <citation type="submission" date="2014-09" db="EMBL/GenBank/DDBJ databases">
        <authorList>
            <person name="Magalhaes I.L.F."/>
            <person name="Oliveira U."/>
            <person name="Santos F.R."/>
            <person name="Vidigal T.H.D.A."/>
            <person name="Brescovit A.D."/>
            <person name="Santos A.J."/>
        </authorList>
    </citation>
    <scope>NUCLEOTIDE SEQUENCE</scope>
    <source>
        <tissue evidence="1">Shoot tissue taken approximately 20 cm above the soil surface</tissue>
    </source>
</reference>
<evidence type="ECO:0000313" key="1">
    <source>
        <dbReference type="EMBL" id="JAE32000.1"/>
    </source>
</evidence>
<accession>A0A0A9H453</accession>
<sequence length="37" mass="4444">MYMIFGMAKYQDKRPKSVSFMKELHLLEAACKEKDIY</sequence>
<reference evidence="1" key="2">
    <citation type="journal article" date="2015" name="Data Brief">
        <title>Shoot transcriptome of the giant reed, Arundo donax.</title>
        <authorList>
            <person name="Barrero R.A."/>
            <person name="Guerrero F.D."/>
            <person name="Moolhuijzen P."/>
            <person name="Goolsby J.A."/>
            <person name="Tidwell J."/>
            <person name="Bellgard S.E."/>
            <person name="Bellgard M.I."/>
        </authorList>
    </citation>
    <scope>NUCLEOTIDE SEQUENCE</scope>
    <source>
        <tissue evidence="1">Shoot tissue taken approximately 20 cm above the soil surface</tissue>
    </source>
</reference>
<dbReference type="EMBL" id="GBRH01165896">
    <property type="protein sequence ID" value="JAE32000.1"/>
    <property type="molecule type" value="Transcribed_RNA"/>
</dbReference>
<name>A0A0A9H453_ARUDO</name>
<dbReference type="AlphaFoldDB" id="A0A0A9H453"/>